<dbReference type="OrthoDB" id="22876at10239"/>
<organism evidence="1 3">
    <name type="scientific">Yersinia phage fHe-Yen9-04</name>
    <dbReference type="NCBI Taxonomy" id="2052742"/>
    <lineage>
        <taxon>Viruses</taxon>
        <taxon>Duplodnaviria</taxon>
        <taxon>Heunggongvirae</taxon>
        <taxon>Uroviricota</taxon>
        <taxon>Caudoviricetes</taxon>
        <taxon>Eneladusvirus</taxon>
        <taxon>Eneladusvirus Yen904</taxon>
    </lineage>
</organism>
<reference evidence="3" key="1">
    <citation type="submission" date="2017-10" db="EMBL/GenBank/DDBJ databases">
        <authorList>
            <person name="Skurnik M."/>
        </authorList>
    </citation>
    <scope>NUCLEOTIDE SEQUENCE [LARGE SCALE GENOMIC DNA]</scope>
</reference>
<reference evidence="2 4" key="3">
    <citation type="submission" date="2019-06" db="EMBL/GenBank/DDBJ databases">
        <authorList>
            <person name="Bower L."/>
            <person name="Leinonen R."/>
        </authorList>
    </citation>
    <scope>NUCLEOTIDE SEQUENCE [LARGE SCALE GENOMIC DNA]</scope>
</reference>
<dbReference type="RefSeq" id="YP_009623789.1">
    <property type="nucleotide sequence ID" value="NC_042116.1"/>
</dbReference>
<reference evidence="1" key="2">
    <citation type="submission" date="2017-10" db="EMBL/GenBank/DDBJ databases">
        <authorList>
            <person name="Banno H."/>
            <person name="Chua N.-H."/>
        </authorList>
    </citation>
    <scope>NUCLEOTIDE SEQUENCE [LARGE SCALE GENOMIC DNA]</scope>
</reference>
<proteinExistence type="predicted"/>
<evidence type="ECO:0000313" key="4">
    <source>
        <dbReference type="Proteomes" id="UP000317227"/>
    </source>
</evidence>
<protein>
    <submittedName>
        <fullName evidence="1">Uncharacterized protein</fullName>
    </submittedName>
</protein>
<gene>
    <name evidence="1" type="primary">g179</name>
</gene>
<name>A0A2C9CXH1_9CAUD</name>
<evidence type="ECO:0000313" key="3">
    <source>
        <dbReference type="Proteomes" id="UP000240931"/>
    </source>
</evidence>
<evidence type="ECO:0000313" key="1">
    <source>
        <dbReference type="EMBL" id="SOK58456.1"/>
    </source>
</evidence>
<keyword evidence="3" id="KW-1185">Reference proteome</keyword>
<accession>A0A2C9CXH1</accession>
<dbReference type="EMBL" id="LT960551">
    <property type="protein sequence ID" value="SOK58456.1"/>
    <property type="molecule type" value="Genomic_DNA"/>
</dbReference>
<dbReference type="Proteomes" id="UP000240931">
    <property type="component" value="Segment"/>
</dbReference>
<evidence type="ECO:0000313" key="2">
    <source>
        <dbReference type="EMBL" id="VUE36225.1"/>
    </source>
</evidence>
<sequence>MTDIKYKIRNKFTGQYIHTIVLTGDVPSNIGDVSSNIGKVFDSYIDAYNFLHECQNLFFEVDRYLDISDYSIDEFHFILYNFRNVENNIENIIMNEPDNSDNVKKLRAILNQCVNNGFFCITKRFLDFILTYDKYQPILIEIVPNHILYSVDDFINVGIKTCDLNILGSISLTATTEQLKMHNIEQIFKDRS</sequence>
<dbReference type="EMBL" id="LR596615">
    <property type="protein sequence ID" value="VUE36225.1"/>
    <property type="molecule type" value="Genomic_DNA"/>
</dbReference>
<dbReference type="Proteomes" id="UP000317227">
    <property type="component" value="Segment"/>
</dbReference>
<dbReference type="GeneID" id="40100597"/>
<dbReference type="KEGG" id="vg:40100597"/>